<dbReference type="STRING" id="395495.Lcho_2153"/>
<accession>B1Y2S7</accession>
<dbReference type="EMBL" id="CP001013">
    <property type="protein sequence ID" value="ACB34419.1"/>
    <property type="molecule type" value="Genomic_DNA"/>
</dbReference>
<evidence type="ECO:0000256" key="1">
    <source>
        <dbReference type="SAM" id="SignalP"/>
    </source>
</evidence>
<dbReference type="Gene3D" id="3.40.190.10">
    <property type="entry name" value="Periplasmic binding protein-like II"/>
    <property type="match status" value="2"/>
</dbReference>
<proteinExistence type="predicted"/>
<organism evidence="2 3">
    <name type="scientific">Leptothrix cholodnii (strain ATCC 51168 / LMG 8142 / SP-6)</name>
    <name type="common">Leptothrix discophora (strain SP-6)</name>
    <dbReference type="NCBI Taxonomy" id="395495"/>
    <lineage>
        <taxon>Bacteria</taxon>
        <taxon>Pseudomonadati</taxon>
        <taxon>Pseudomonadota</taxon>
        <taxon>Betaproteobacteria</taxon>
        <taxon>Burkholderiales</taxon>
        <taxon>Sphaerotilaceae</taxon>
        <taxon>Leptothrix</taxon>
    </lineage>
</organism>
<dbReference type="HOGENOM" id="CLU_045122_0_0_4"/>
<dbReference type="PANTHER" id="PTHR42779:SF1">
    <property type="entry name" value="PROTEIN YNJB"/>
    <property type="match status" value="1"/>
</dbReference>
<sequence length="404" mass="44408" precursor="true">MLDRRQFTLLSLGSLAPAWAAAQAGAPWNEVLAKARGQTVYWNAWAGDEKINAFIAWVGEQVKARHGVTLQHVRLKDTAEAVTRVIAEKSAGRSRDGSVDLIWINGPNLLAMKQQGLLHGPVTQALPNYRWVDTVNKRSNVIDFTTPVDGLAVPWRMAQVVFVYDSARIRNATEVPRSAAALLDWARRHPGRLTHPDVSNFLGSTFLKQALLDLTADPAVLQRPATDANFAQVTAPLWAWYDQLRPTLWRRGEQFPDSGPAQRQLLNDGEIDITLSFDPAEAAVSVQAGLLPPSVRTFTFSKGTIGNTSFVAIPYNARSKEGALVVANFLLEPATQARAQDIAQTGAFNVLDLSRLGAAERAHFDRLTPSAALPSAAELGVPQLEPHASWMTRITAEWQKRYTR</sequence>
<dbReference type="PIRSF" id="PIRSF029172">
    <property type="entry name" value="UCP029172_ABC_sbc_YnjB"/>
    <property type="match status" value="1"/>
</dbReference>
<dbReference type="NCBIfam" id="NF008633">
    <property type="entry name" value="PRK11622.1"/>
    <property type="match status" value="1"/>
</dbReference>
<feature type="chain" id="PRO_5002772982" evidence="1">
    <location>
        <begin position="21"/>
        <end position="404"/>
    </location>
</feature>
<protein>
    <submittedName>
        <fullName evidence="2">Extracellular solute-binding protein family 1</fullName>
    </submittedName>
</protein>
<dbReference type="KEGG" id="lch:Lcho_2153"/>
<dbReference type="Pfam" id="PF13416">
    <property type="entry name" value="SBP_bac_8"/>
    <property type="match status" value="1"/>
</dbReference>
<dbReference type="OrthoDB" id="3239593at2"/>
<reference evidence="2 3" key="1">
    <citation type="submission" date="2008-03" db="EMBL/GenBank/DDBJ databases">
        <title>Complete sequence of Leptothrix cholodnii SP-6.</title>
        <authorList>
            <consortium name="US DOE Joint Genome Institute"/>
            <person name="Copeland A."/>
            <person name="Lucas S."/>
            <person name="Lapidus A."/>
            <person name="Glavina del Rio T."/>
            <person name="Dalin E."/>
            <person name="Tice H."/>
            <person name="Bruce D."/>
            <person name="Goodwin L."/>
            <person name="Pitluck S."/>
            <person name="Chertkov O."/>
            <person name="Brettin T."/>
            <person name="Detter J.C."/>
            <person name="Han C."/>
            <person name="Kuske C.R."/>
            <person name="Schmutz J."/>
            <person name="Larimer F."/>
            <person name="Land M."/>
            <person name="Hauser L."/>
            <person name="Kyrpides N."/>
            <person name="Lykidis A."/>
            <person name="Emerson D."/>
            <person name="Richardson P."/>
        </authorList>
    </citation>
    <scope>NUCLEOTIDE SEQUENCE [LARGE SCALE GENOMIC DNA]</scope>
    <source>
        <strain evidence="3">ATCC 51168 / LMG 8142 / SP-6</strain>
    </source>
</reference>
<keyword evidence="1" id="KW-0732">Signal</keyword>
<dbReference type="Proteomes" id="UP000001693">
    <property type="component" value="Chromosome"/>
</dbReference>
<dbReference type="AlphaFoldDB" id="B1Y2S7"/>
<dbReference type="InterPro" id="IPR006059">
    <property type="entry name" value="SBP"/>
</dbReference>
<name>B1Y2S7_LEPCP</name>
<dbReference type="InterPro" id="IPR027020">
    <property type="entry name" value="YnjB"/>
</dbReference>
<dbReference type="PANTHER" id="PTHR42779">
    <property type="entry name" value="PROTEIN YNJB"/>
    <property type="match status" value="1"/>
</dbReference>
<dbReference type="SUPFAM" id="SSF53850">
    <property type="entry name" value="Periplasmic binding protein-like II"/>
    <property type="match status" value="1"/>
</dbReference>
<evidence type="ECO:0000313" key="3">
    <source>
        <dbReference type="Proteomes" id="UP000001693"/>
    </source>
</evidence>
<evidence type="ECO:0000313" key="2">
    <source>
        <dbReference type="EMBL" id="ACB34419.1"/>
    </source>
</evidence>
<feature type="signal peptide" evidence="1">
    <location>
        <begin position="1"/>
        <end position="20"/>
    </location>
</feature>
<dbReference type="RefSeq" id="WP_012347179.1">
    <property type="nucleotide sequence ID" value="NC_010524.1"/>
</dbReference>
<keyword evidence="3" id="KW-1185">Reference proteome</keyword>
<gene>
    <name evidence="2" type="ordered locus">Lcho_2153</name>
</gene>
<dbReference type="eggNOG" id="COG4134">
    <property type="taxonomic scope" value="Bacteria"/>
</dbReference>